<sequence length="757" mass="85860">MAARYGIMRVLLLVLACIVLASASAIREEDEILYINQTLPILVGHGANNDLWSSAAAAVIHESFEFMNGIDHAKPGCVPGNQIVTFDHKTMLLTPQHTSKCTKKCHHEYILAPPHPRYKRSELVKWRPLDGPTVINTEYSPEKLVGSVHVKVRCVCNGRPMPLTTERNTVLADYQLNAVKPPPEDRVPLLGERALTDRMGGLRNVVVLLHDTLTRTRAINYMPQYFSKIREMNSMPESERRWTAFTMGSYHSSGYNTPGNEMPMFAGIGRNYFEWKCCGGYFPHDNNPKKKIQWIWNDFKQYDIATGWGCQACIDLMSYTDGLRTVEDQFDYIYYGAYCEGMPGNHFFRLQKNERFCFGDEPYSFSFIEYIADALRAEEGQRPVFFFTNFLEAHNMVLPSTARFLEEGTLLGMKRFLEERDDTMVIVMGDHGMQYGSWYDTGYGVIDHRLPDMQIFIPQWWLEGHPDAKAALYQNQHEILTTYDLHATFQHLVHYPNKTLADVKSANILKHMDSKKARSLLEPLSNPKTGAPRTCDEAGLSEDWCLLQPGVVRAMTSKDLGCKVGKRMMDAALAAINAKADRGATCERASLKTEKIKRGSVASLHEYEYWRFDFDVEPYNATFHAEFRLRVRTQDPNKPKMTDEKFEMTLLKQVSSYARFEVCRSKEVEHGFCLCNYGPDASKPEEIDDSNDVETFTPDEPREGKHSTSFLVGVAALAMIGLGVTAGVGSYMLWKKFAVLRTGLGGHATSNSGIRLN</sequence>
<gene>
    <name evidence="4" type="ORF">J8273_2803</name>
</gene>
<dbReference type="Pfam" id="PF02995">
    <property type="entry name" value="DUF229"/>
    <property type="match status" value="1"/>
</dbReference>
<dbReference type="EMBL" id="JAHDYR010000009">
    <property type="protein sequence ID" value="KAG9395608.1"/>
    <property type="molecule type" value="Genomic_DNA"/>
</dbReference>
<evidence type="ECO:0000256" key="1">
    <source>
        <dbReference type="SAM" id="MobiDB-lite"/>
    </source>
</evidence>
<organism evidence="4 5">
    <name type="scientific">Carpediemonas membranifera</name>
    <dbReference type="NCBI Taxonomy" id="201153"/>
    <lineage>
        <taxon>Eukaryota</taxon>
        <taxon>Metamonada</taxon>
        <taxon>Carpediemonas-like organisms</taxon>
        <taxon>Carpediemonas</taxon>
    </lineage>
</organism>
<comment type="caution">
    <text evidence="4">The sequence shown here is derived from an EMBL/GenBank/DDBJ whole genome shotgun (WGS) entry which is preliminary data.</text>
</comment>
<keyword evidence="2" id="KW-0812">Transmembrane</keyword>
<feature type="signal peptide" evidence="3">
    <location>
        <begin position="1"/>
        <end position="23"/>
    </location>
</feature>
<proteinExistence type="predicted"/>
<accession>A0A8J6AW22</accession>
<dbReference type="InterPro" id="IPR017850">
    <property type="entry name" value="Alkaline_phosphatase_core_sf"/>
</dbReference>
<protein>
    <recommendedName>
        <fullName evidence="6">Sulfatase N-terminal domain-containing protein</fullName>
    </recommendedName>
</protein>
<feature type="region of interest" description="Disordered" evidence="1">
    <location>
        <begin position="684"/>
        <end position="704"/>
    </location>
</feature>
<evidence type="ECO:0000256" key="2">
    <source>
        <dbReference type="SAM" id="Phobius"/>
    </source>
</evidence>
<dbReference type="AlphaFoldDB" id="A0A8J6AW22"/>
<feature type="chain" id="PRO_5035297573" description="Sulfatase N-terminal domain-containing protein" evidence="3">
    <location>
        <begin position="24"/>
        <end position="757"/>
    </location>
</feature>
<keyword evidence="5" id="KW-1185">Reference proteome</keyword>
<evidence type="ECO:0000256" key="3">
    <source>
        <dbReference type="SAM" id="SignalP"/>
    </source>
</evidence>
<keyword evidence="2" id="KW-0472">Membrane</keyword>
<keyword evidence="2" id="KW-1133">Transmembrane helix</keyword>
<evidence type="ECO:0008006" key="6">
    <source>
        <dbReference type="Google" id="ProtNLM"/>
    </source>
</evidence>
<reference evidence="4" key="1">
    <citation type="submission" date="2021-05" db="EMBL/GenBank/DDBJ databases">
        <title>A free-living protist that lacks canonical eukaryotic 1 DNA replication and segregation systems.</title>
        <authorList>
            <person name="Salas-Leiva D.E."/>
            <person name="Tromer E.C."/>
            <person name="Curtis B.A."/>
            <person name="Jerlstrom-Hultqvist J."/>
            <person name="Kolisko M."/>
            <person name="Yi Z."/>
            <person name="Salas-Leiva J.S."/>
            <person name="Gallot-Lavallee L."/>
            <person name="Kops G.J.P.L."/>
            <person name="Archibald J.M."/>
            <person name="Simpson A.G.B."/>
            <person name="Roger A.J."/>
        </authorList>
    </citation>
    <scope>NUCLEOTIDE SEQUENCE</scope>
    <source>
        <strain evidence="4">BICM</strain>
    </source>
</reference>
<evidence type="ECO:0000313" key="4">
    <source>
        <dbReference type="EMBL" id="KAG9395608.1"/>
    </source>
</evidence>
<dbReference type="Proteomes" id="UP000717585">
    <property type="component" value="Unassembled WGS sequence"/>
</dbReference>
<feature type="transmembrane region" description="Helical" evidence="2">
    <location>
        <begin position="710"/>
        <end position="734"/>
    </location>
</feature>
<dbReference type="PANTHER" id="PTHR10974:SF1">
    <property type="entry name" value="FI08016P-RELATED"/>
    <property type="match status" value="1"/>
</dbReference>
<dbReference type="PANTHER" id="PTHR10974">
    <property type="entry name" value="FI08016P-RELATED"/>
    <property type="match status" value="1"/>
</dbReference>
<evidence type="ECO:0000313" key="5">
    <source>
        <dbReference type="Proteomes" id="UP000717585"/>
    </source>
</evidence>
<keyword evidence="3" id="KW-0732">Signal</keyword>
<name>A0A8J6AW22_9EUKA</name>
<dbReference type="SUPFAM" id="SSF53649">
    <property type="entry name" value="Alkaline phosphatase-like"/>
    <property type="match status" value="1"/>
</dbReference>
<dbReference type="InterPro" id="IPR004245">
    <property type="entry name" value="DUF229"/>
</dbReference>
<dbReference type="OrthoDB" id="413313at2759"/>
<dbReference type="GO" id="GO:0005615">
    <property type="term" value="C:extracellular space"/>
    <property type="evidence" value="ECO:0007669"/>
    <property type="project" value="TreeGrafter"/>
</dbReference>